<dbReference type="EMBL" id="QDDL01000020">
    <property type="protein sequence ID" value="PVZ62732.1"/>
    <property type="molecule type" value="Genomic_DNA"/>
</dbReference>
<evidence type="ECO:0000313" key="2">
    <source>
        <dbReference type="EMBL" id="PVZ62732.1"/>
    </source>
</evidence>
<name>A0A2V1GR73_9GAMM</name>
<dbReference type="RefSeq" id="WP_116689029.1">
    <property type="nucleotide sequence ID" value="NZ_CAWNYD010000015.1"/>
</dbReference>
<keyword evidence="4" id="KW-1185">Reference proteome</keyword>
<gene>
    <name evidence="3" type="ORF">DC094_20710</name>
    <name evidence="2" type="ORF">DC094_21825</name>
</gene>
<dbReference type="Proteomes" id="UP000244906">
    <property type="component" value="Unassembled WGS sequence"/>
</dbReference>
<evidence type="ECO:0000313" key="3">
    <source>
        <dbReference type="EMBL" id="PVZ63510.1"/>
    </source>
</evidence>
<reference evidence="3 4" key="1">
    <citation type="submission" date="2018-04" db="EMBL/GenBank/DDBJ databases">
        <title>Thalassorhabdus spongiae gen. nov., sp. nov., isolated from a marine sponge in South-West Iceland.</title>
        <authorList>
            <person name="Knobloch S."/>
            <person name="Daussin A."/>
            <person name="Johannsson R."/>
            <person name="Marteinsson V.T."/>
        </authorList>
    </citation>
    <scope>NUCLEOTIDE SEQUENCE [LARGE SCALE GENOMIC DNA]</scope>
    <source>
        <strain evidence="3 4">Hp12</strain>
    </source>
</reference>
<feature type="domain" description="DUF4274" evidence="1">
    <location>
        <begin position="30"/>
        <end position="102"/>
    </location>
</feature>
<accession>A0A2V1GR73</accession>
<sequence>MNREIEQKYIDQIQYEEDIEKICEIAKASDNPYFLQQYAMNYNWNDGYALPTVIANNKHCDLGTAVSLFWLAEGMSYFLKEVERNEYNNEWADFCELLVRKLNNNDYACGPVSFKPNINKLTLYKYKKADIPSVLYQEVNGASI</sequence>
<dbReference type="Pfam" id="PF14096">
    <property type="entry name" value="DUF4274"/>
    <property type="match status" value="1"/>
</dbReference>
<comment type="caution">
    <text evidence="3">The sequence shown here is derived from an EMBL/GenBank/DDBJ whole genome shotgun (WGS) entry which is preliminary data.</text>
</comment>
<dbReference type="OrthoDB" id="269804at2"/>
<evidence type="ECO:0000313" key="4">
    <source>
        <dbReference type="Proteomes" id="UP000244906"/>
    </source>
</evidence>
<evidence type="ECO:0000259" key="1">
    <source>
        <dbReference type="Pfam" id="PF14096"/>
    </source>
</evidence>
<dbReference type="EMBL" id="QDDL01000015">
    <property type="protein sequence ID" value="PVZ63510.1"/>
    <property type="molecule type" value="Genomic_DNA"/>
</dbReference>
<proteinExistence type="predicted"/>
<dbReference type="AlphaFoldDB" id="A0A2V1GR73"/>
<protein>
    <recommendedName>
        <fullName evidence="1">DUF4274 domain-containing protein</fullName>
    </recommendedName>
</protein>
<organism evidence="3 4">
    <name type="scientific">Pelagibaculum spongiae</name>
    <dbReference type="NCBI Taxonomy" id="2080658"/>
    <lineage>
        <taxon>Bacteria</taxon>
        <taxon>Pseudomonadati</taxon>
        <taxon>Pseudomonadota</taxon>
        <taxon>Gammaproteobacteria</taxon>
        <taxon>Oceanospirillales</taxon>
        <taxon>Pelagibaculum</taxon>
    </lineage>
</organism>
<dbReference type="InterPro" id="IPR025369">
    <property type="entry name" value="DUF4274"/>
</dbReference>